<feature type="chain" id="PRO_5020572420" evidence="3">
    <location>
        <begin position="23"/>
        <end position="248"/>
    </location>
</feature>
<feature type="signal peptide" evidence="3">
    <location>
        <begin position="1"/>
        <end position="22"/>
    </location>
</feature>
<accession>A0A4P6P9Y9</accession>
<protein>
    <submittedName>
        <fullName evidence="5">Transporter substrate-binding domain-containing protein</fullName>
    </submittedName>
</protein>
<evidence type="ECO:0000259" key="4">
    <source>
        <dbReference type="SMART" id="SM00062"/>
    </source>
</evidence>
<keyword evidence="6" id="KW-1185">Reference proteome</keyword>
<evidence type="ECO:0000256" key="2">
    <source>
        <dbReference type="ARBA" id="ARBA00022729"/>
    </source>
</evidence>
<comment type="similarity">
    <text evidence="1">Belongs to the bacterial solute-binding protein 3 family.</text>
</comment>
<dbReference type="InterPro" id="IPR001638">
    <property type="entry name" value="Solute-binding_3/MltF_N"/>
</dbReference>
<evidence type="ECO:0000256" key="3">
    <source>
        <dbReference type="SAM" id="SignalP"/>
    </source>
</evidence>
<dbReference type="PANTHER" id="PTHR35936">
    <property type="entry name" value="MEMBRANE-BOUND LYTIC MUREIN TRANSGLYCOSYLASE F"/>
    <property type="match status" value="1"/>
</dbReference>
<feature type="domain" description="Solute-binding protein family 3/N-terminal" evidence="4">
    <location>
        <begin position="25"/>
        <end position="247"/>
    </location>
</feature>
<proteinExistence type="inferred from homology"/>
<dbReference type="Proteomes" id="UP000290244">
    <property type="component" value="Chromosome"/>
</dbReference>
<evidence type="ECO:0000313" key="5">
    <source>
        <dbReference type="EMBL" id="QBG36385.1"/>
    </source>
</evidence>
<name>A0A4P6P9Y9_9GAMM</name>
<sequence length="248" mass="28149">MIKITLHLCFALLVMLSSVAHAQKTLHIGVGNFPPFFIEHEQSGLFLEITKTIFAQLPDYSPSFIFMSNHRLLHEINSGKRLDVACNIFAGPDVKGYLSKPIFRYQDVAVTRKKDNFSIASVADLQSLSIAAYQGATELLGADYKAMAMTNANYSEHAHPKETTYLLVSGEKAVRVGDISIFLYDLKRKQYAKTTDMKQTDFTVHRIWQDVYSHMAFKDKALRDEVDSVITQLLENGVIDKIYQKYQQ</sequence>
<gene>
    <name evidence="5" type="ORF">EMK97_11995</name>
</gene>
<keyword evidence="2 3" id="KW-0732">Signal</keyword>
<reference evidence="5 6" key="1">
    <citation type="submission" date="2018-12" db="EMBL/GenBank/DDBJ databases">
        <title>Complete genome of Litorilituus sediminis.</title>
        <authorList>
            <person name="Liu A."/>
            <person name="Rong J."/>
        </authorList>
    </citation>
    <scope>NUCLEOTIDE SEQUENCE [LARGE SCALE GENOMIC DNA]</scope>
    <source>
        <strain evidence="5 6">JCM 17549</strain>
    </source>
</reference>
<dbReference type="SMART" id="SM00062">
    <property type="entry name" value="PBPb"/>
    <property type="match status" value="1"/>
</dbReference>
<evidence type="ECO:0000256" key="1">
    <source>
        <dbReference type="ARBA" id="ARBA00010333"/>
    </source>
</evidence>
<dbReference type="Gene3D" id="3.40.190.10">
    <property type="entry name" value="Periplasmic binding protein-like II"/>
    <property type="match status" value="2"/>
</dbReference>
<dbReference type="Pfam" id="PF00497">
    <property type="entry name" value="SBP_bac_3"/>
    <property type="match status" value="1"/>
</dbReference>
<dbReference type="EMBL" id="CP034759">
    <property type="protein sequence ID" value="QBG36385.1"/>
    <property type="molecule type" value="Genomic_DNA"/>
</dbReference>
<dbReference type="AlphaFoldDB" id="A0A4P6P9Y9"/>
<dbReference type="KEGG" id="lsd:EMK97_11995"/>
<dbReference type="OrthoDB" id="6371790at2"/>
<organism evidence="5 6">
    <name type="scientific">Litorilituus sediminis</name>
    <dbReference type="NCBI Taxonomy" id="718192"/>
    <lineage>
        <taxon>Bacteria</taxon>
        <taxon>Pseudomonadati</taxon>
        <taxon>Pseudomonadota</taxon>
        <taxon>Gammaproteobacteria</taxon>
        <taxon>Alteromonadales</taxon>
        <taxon>Colwelliaceae</taxon>
        <taxon>Litorilituus</taxon>
    </lineage>
</organism>
<evidence type="ECO:0000313" key="6">
    <source>
        <dbReference type="Proteomes" id="UP000290244"/>
    </source>
</evidence>
<dbReference type="RefSeq" id="WP_130602486.1">
    <property type="nucleotide sequence ID" value="NZ_CP034759.1"/>
</dbReference>
<dbReference type="SUPFAM" id="SSF53850">
    <property type="entry name" value="Periplasmic binding protein-like II"/>
    <property type="match status" value="1"/>
</dbReference>